<name>A0A382BFK6_9ZZZZ</name>
<sequence>MLHDNLPLTNEQICGHRLTAIN</sequence>
<protein>
    <submittedName>
        <fullName evidence="1">Uncharacterized protein</fullName>
    </submittedName>
</protein>
<gene>
    <name evidence="1" type="ORF">METZ01_LOCUS164906</name>
</gene>
<dbReference type="AlphaFoldDB" id="A0A382BFK6"/>
<accession>A0A382BFK6</accession>
<dbReference type="EMBL" id="UINC01029399">
    <property type="protein sequence ID" value="SVB12052.1"/>
    <property type="molecule type" value="Genomic_DNA"/>
</dbReference>
<reference evidence="1" key="1">
    <citation type="submission" date="2018-05" db="EMBL/GenBank/DDBJ databases">
        <authorList>
            <person name="Lanie J.A."/>
            <person name="Ng W.-L."/>
            <person name="Kazmierczak K.M."/>
            <person name="Andrzejewski T.M."/>
            <person name="Davidsen T.M."/>
            <person name="Wayne K.J."/>
            <person name="Tettelin H."/>
            <person name="Glass J.I."/>
            <person name="Rusch D."/>
            <person name="Podicherti R."/>
            <person name="Tsui H.-C.T."/>
            <person name="Winkler M.E."/>
        </authorList>
    </citation>
    <scope>NUCLEOTIDE SEQUENCE</scope>
</reference>
<proteinExistence type="predicted"/>
<evidence type="ECO:0000313" key="1">
    <source>
        <dbReference type="EMBL" id="SVB12052.1"/>
    </source>
</evidence>
<organism evidence="1">
    <name type="scientific">marine metagenome</name>
    <dbReference type="NCBI Taxonomy" id="408172"/>
    <lineage>
        <taxon>unclassified sequences</taxon>
        <taxon>metagenomes</taxon>
        <taxon>ecological metagenomes</taxon>
    </lineage>
</organism>